<evidence type="ECO:0000256" key="4">
    <source>
        <dbReference type="ARBA" id="ARBA00022729"/>
    </source>
</evidence>
<dbReference type="InterPro" id="IPR007657">
    <property type="entry name" value="Glycosyltransferase_61"/>
</dbReference>
<keyword evidence="6" id="KW-0325">Glycoprotein</keyword>
<evidence type="ECO:0000259" key="11">
    <source>
        <dbReference type="Pfam" id="PF04577"/>
    </source>
</evidence>
<name>A0A9D4DR85_DREPO</name>
<dbReference type="EC" id="2.4.1.255" evidence="1"/>
<sequence length="433" mass="50318">MRLLVLFRRKYFIWLVTGLLFLCLLLLLNGEAWHIVKKEVLRTYGSPSYRNIGDFVKEVYNGCDGNFQAFGHQFAVLKNVVIKPGEAQFYIPCTSTDEASLKYSFDYGHEGTHLNDWLKSTFPYSDAFTKLQRYGTLKNLSNIVWKTRTETKRISIENKFVIAVLRYEYANLYHTMTDWYNVFLVATLLDIPLDKLCVILYGGYASGHLDPTWSTLFGDVFYLSNLTEPFMAPSMAWNIIGYESPLNYHGQPEIPFLGQFVNFFLSQHNIKDWKALNCEKLVITFLWRRDYVAHPGNPSGLISRKVKNEDEILAYFRQQYPDAVVNGTQIDQMSFSSQLQVIANTDILISMHGAGLSHILFLPTHAAVVEMFTLYWKKYLGFNHFKSFARWHGVKYRNWQNLNPSNEYPDFYTYIPPAALNQLVNDLYVEMCH</sequence>
<dbReference type="Pfam" id="PF04577">
    <property type="entry name" value="Glyco_transf_61"/>
    <property type="match status" value="1"/>
</dbReference>
<keyword evidence="4" id="KW-0732">Signal</keyword>
<evidence type="ECO:0000256" key="1">
    <source>
        <dbReference type="ARBA" id="ARBA00011970"/>
    </source>
</evidence>
<reference evidence="12" key="2">
    <citation type="submission" date="2020-11" db="EMBL/GenBank/DDBJ databases">
        <authorList>
            <person name="McCartney M.A."/>
            <person name="Auch B."/>
            <person name="Kono T."/>
            <person name="Mallez S."/>
            <person name="Becker A."/>
            <person name="Gohl D.M."/>
            <person name="Silverstein K.A.T."/>
            <person name="Koren S."/>
            <person name="Bechman K.B."/>
            <person name="Herman A."/>
            <person name="Abrahante J.E."/>
            <person name="Garbe J."/>
        </authorList>
    </citation>
    <scope>NUCLEOTIDE SEQUENCE</scope>
    <source>
        <strain evidence="12">Duluth1</strain>
        <tissue evidence="12">Whole animal</tissue>
    </source>
</reference>
<comment type="catalytic activity">
    <reaction evidence="10">
        <text>L-threonyl-[protein] + UDP-N-acetyl-alpha-D-glucosamine = 3-O-(N-acetyl-beta-D-glucosaminyl)-L-threonyl-[protein] + UDP + H(+)</text>
        <dbReference type="Rhea" id="RHEA:48908"/>
        <dbReference type="Rhea" id="RHEA-COMP:11060"/>
        <dbReference type="Rhea" id="RHEA-COMP:12252"/>
        <dbReference type="ChEBI" id="CHEBI:15378"/>
        <dbReference type="ChEBI" id="CHEBI:30013"/>
        <dbReference type="ChEBI" id="CHEBI:57705"/>
        <dbReference type="ChEBI" id="CHEBI:58223"/>
        <dbReference type="ChEBI" id="CHEBI:90840"/>
        <dbReference type="EC" id="2.4.1.255"/>
    </reaction>
</comment>
<evidence type="ECO:0000256" key="8">
    <source>
        <dbReference type="ARBA" id="ARBA00042574"/>
    </source>
</evidence>
<comment type="caution">
    <text evidence="12">The sequence shown here is derived from an EMBL/GenBank/DDBJ whole genome shotgun (WGS) entry which is preliminary data.</text>
</comment>
<evidence type="ECO:0000256" key="5">
    <source>
        <dbReference type="ARBA" id="ARBA00022824"/>
    </source>
</evidence>
<evidence type="ECO:0000313" key="12">
    <source>
        <dbReference type="EMBL" id="KAH3753346.1"/>
    </source>
</evidence>
<keyword evidence="3" id="KW-0808">Transferase</keyword>
<reference evidence="12" key="1">
    <citation type="journal article" date="2019" name="bioRxiv">
        <title>The Genome of the Zebra Mussel, Dreissena polymorpha: A Resource for Invasive Species Research.</title>
        <authorList>
            <person name="McCartney M.A."/>
            <person name="Auch B."/>
            <person name="Kono T."/>
            <person name="Mallez S."/>
            <person name="Zhang Y."/>
            <person name="Obille A."/>
            <person name="Becker A."/>
            <person name="Abrahante J.E."/>
            <person name="Garbe J."/>
            <person name="Badalamenti J.P."/>
            <person name="Herman A."/>
            <person name="Mangelson H."/>
            <person name="Liachko I."/>
            <person name="Sullivan S."/>
            <person name="Sone E.D."/>
            <person name="Koren S."/>
            <person name="Silverstein K.A.T."/>
            <person name="Beckman K.B."/>
            <person name="Gohl D.M."/>
        </authorList>
    </citation>
    <scope>NUCLEOTIDE SEQUENCE</scope>
    <source>
        <strain evidence="12">Duluth1</strain>
        <tissue evidence="12">Whole animal</tissue>
    </source>
</reference>
<keyword evidence="2" id="KW-0328">Glycosyltransferase</keyword>
<evidence type="ECO:0000256" key="9">
    <source>
        <dbReference type="ARBA" id="ARBA00048317"/>
    </source>
</evidence>
<evidence type="ECO:0000313" key="13">
    <source>
        <dbReference type="Proteomes" id="UP000828390"/>
    </source>
</evidence>
<dbReference type="Proteomes" id="UP000828390">
    <property type="component" value="Unassembled WGS sequence"/>
</dbReference>
<dbReference type="GO" id="GO:0097363">
    <property type="term" value="F:protein O-acetylglucosaminyltransferase activity"/>
    <property type="evidence" value="ECO:0007669"/>
    <property type="project" value="UniProtKB-EC"/>
</dbReference>
<dbReference type="PANTHER" id="PTHR20961">
    <property type="entry name" value="GLYCOSYLTRANSFERASE"/>
    <property type="match status" value="1"/>
</dbReference>
<organism evidence="12 13">
    <name type="scientific">Dreissena polymorpha</name>
    <name type="common">Zebra mussel</name>
    <name type="synonym">Mytilus polymorpha</name>
    <dbReference type="NCBI Taxonomy" id="45954"/>
    <lineage>
        <taxon>Eukaryota</taxon>
        <taxon>Metazoa</taxon>
        <taxon>Spiralia</taxon>
        <taxon>Lophotrochozoa</taxon>
        <taxon>Mollusca</taxon>
        <taxon>Bivalvia</taxon>
        <taxon>Autobranchia</taxon>
        <taxon>Heteroconchia</taxon>
        <taxon>Euheterodonta</taxon>
        <taxon>Imparidentia</taxon>
        <taxon>Neoheterodontei</taxon>
        <taxon>Myida</taxon>
        <taxon>Dreissenoidea</taxon>
        <taxon>Dreissenidae</taxon>
        <taxon>Dreissena</taxon>
    </lineage>
</organism>
<protein>
    <recommendedName>
        <fullName evidence="7">EGF domain-specific O-linked N-acetylglucosamine transferase</fullName>
        <ecNumber evidence="1">2.4.1.255</ecNumber>
    </recommendedName>
    <alternativeName>
        <fullName evidence="8">Extracellular O-linked N-acetylglucosamine transferase</fullName>
    </alternativeName>
</protein>
<evidence type="ECO:0000256" key="3">
    <source>
        <dbReference type="ARBA" id="ARBA00022679"/>
    </source>
</evidence>
<evidence type="ECO:0000256" key="6">
    <source>
        <dbReference type="ARBA" id="ARBA00023180"/>
    </source>
</evidence>
<accession>A0A9D4DR85</accession>
<dbReference type="EMBL" id="JAIWYP010000010">
    <property type="protein sequence ID" value="KAH3753346.1"/>
    <property type="molecule type" value="Genomic_DNA"/>
</dbReference>
<evidence type="ECO:0000256" key="7">
    <source>
        <dbReference type="ARBA" id="ARBA00040944"/>
    </source>
</evidence>
<evidence type="ECO:0000256" key="10">
    <source>
        <dbReference type="ARBA" id="ARBA00049432"/>
    </source>
</evidence>
<gene>
    <name evidence="12" type="ORF">DPMN_187981</name>
</gene>
<keyword evidence="5" id="KW-0256">Endoplasmic reticulum</keyword>
<comment type="catalytic activity">
    <reaction evidence="9">
        <text>L-seryl-[protein] + UDP-N-acetyl-alpha-D-glucosamine = 3-O-(N-acetyl-beta-D-glucosaminyl)-L-seryl-[protein] + UDP + H(+)</text>
        <dbReference type="Rhea" id="RHEA:48904"/>
        <dbReference type="Rhea" id="RHEA-COMP:9863"/>
        <dbReference type="Rhea" id="RHEA-COMP:12251"/>
        <dbReference type="ChEBI" id="CHEBI:15378"/>
        <dbReference type="ChEBI" id="CHEBI:29999"/>
        <dbReference type="ChEBI" id="CHEBI:57705"/>
        <dbReference type="ChEBI" id="CHEBI:58223"/>
        <dbReference type="ChEBI" id="CHEBI:90838"/>
        <dbReference type="EC" id="2.4.1.255"/>
    </reaction>
</comment>
<dbReference type="AlphaFoldDB" id="A0A9D4DR85"/>
<keyword evidence="13" id="KW-1185">Reference proteome</keyword>
<evidence type="ECO:0000256" key="2">
    <source>
        <dbReference type="ARBA" id="ARBA00022676"/>
    </source>
</evidence>
<dbReference type="OrthoDB" id="529273at2759"/>
<proteinExistence type="predicted"/>
<feature type="domain" description="Glycosyltransferase 61 catalytic" evidence="11">
    <location>
        <begin position="303"/>
        <end position="369"/>
    </location>
</feature>
<dbReference type="InterPro" id="IPR049625">
    <property type="entry name" value="Glyco_transf_61_cat"/>
</dbReference>
<dbReference type="PANTHER" id="PTHR20961:SF148">
    <property type="entry name" value="EGF DOMAIN-SPECIFIC O-LINKED N-ACETYLGLUCOSAMINE TRANSFERASE"/>
    <property type="match status" value="1"/>
</dbReference>